<evidence type="ECO:0000313" key="10">
    <source>
        <dbReference type="Proteomes" id="UP000195918"/>
    </source>
</evidence>
<evidence type="ECO:0000256" key="8">
    <source>
        <dbReference type="SAM" id="Phobius"/>
    </source>
</evidence>
<dbReference type="GO" id="GO:0022857">
    <property type="term" value="F:transmembrane transporter activity"/>
    <property type="evidence" value="ECO:0007669"/>
    <property type="project" value="InterPro"/>
</dbReference>
<proteinExistence type="inferred from homology"/>
<evidence type="ECO:0000256" key="5">
    <source>
        <dbReference type="ARBA" id="ARBA00022692"/>
    </source>
</evidence>
<dbReference type="PANTHER" id="PTHR30047:SF7">
    <property type="entry name" value="HIGH-AFFINITY CHOLINE TRANSPORT PROTEIN"/>
    <property type="match status" value="1"/>
</dbReference>
<evidence type="ECO:0000256" key="3">
    <source>
        <dbReference type="ARBA" id="ARBA00022448"/>
    </source>
</evidence>
<protein>
    <submittedName>
        <fullName evidence="9">High-affinity choline uptake protein BetT</fullName>
    </submittedName>
</protein>
<dbReference type="Pfam" id="PF02028">
    <property type="entry name" value="BCCT"/>
    <property type="match status" value="1"/>
</dbReference>
<feature type="transmembrane region" description="Helical" evidence="8">
    <location>
        <begin position="129"/>
        <end position="145"/>
    </location>
</feature>
<evidence type="ECO:0000256" key="1">
    <source>
        <dbReference type="ARBA" id="ARBA00004651"/>
    </source>
</evidence>
<gene>
    <name evidence="9" type="ORF">FM121_13245</name>
</gene>
<dbReference type="EMBL" id="FWFD01000018">
    <property type="protein sequence ID" value="SLM87057.1"/>
    <property type="molecule type" value="Genomic_DNA"/>
</dbReference>
<name>A0A1X6WS12_9ENTE</name>
<keyword evidence="6 8" id="KW-1133">Transmembrane helix</keyword>
<evidence type="ECO:0000256" key="6">
    <source>
        <dbReference type="ARBA" id="ARBA00022989"/>
    </source>
</evidence>
<evidence type="ECO:0000256" key="7">
    <source>
        <dbReference type="ARBA" id="ARBA00023136"/>
    </source>
</evidence>
<evidence type="ECO:0000256" key="2">
    <source>
        <dbReference type="ARBA" id="ARBA00005658"/>
    </source>
</evidence>
<sequence length="183" mass="20862">MLSFIILCLFLMFSKYGDIKLGKEKDEPQFGYISWIAMLFSSGMGIGLIFLGVSEPIMHLHEPAIASDNFVRNARASMNYTFFHWGLQPWSLYAFLGLIIAYNTFRHNRLALISESVVYLFKEEKRKKVADITNIIAIILLYAGGLEALQAVSVLSSFPFVFIIILMTIQFFKSLTADKRLKI</sequence>
<evidence type="ECO:0000313" key="9">
    <source>
        <dbReference type="EMBL" id="SLM87057.1"/>
    </source>
</evidence>
<reference evidence="10" key="1">
    <citation type="submission" date="2017-02" db="EMBL/GenBank/DDBJ databases">
        <authorList>
            <person name="Dridi B."/>
        </authorList>
    </citation>
    <scope>NUCLEOTIDE SEQUENCE [LARGE SCALE GENOMIC DNA]</scope>
    <source>
        <strain evidence="10">bH819</strain>
    </source>
</reference>
<accession>A0A1X6WS12</accession>
<dbReference type="GO" id="GO:0005886">
    <property type="term" value="C:plasma membrane"/>
    <property type="evidence" value="ECO:0007669"/>
    <property type="project" value="UniProtKB-SubCell"/>
</dbReference>
<comment type="similarity">
    <text evidence="2">Belongs to the BCCT transporter (TC 2.A.15) family.</text>
</comment>
<keyword evidence="7 8" id="KW-0472">Membrane</keyword>
<comment type="subcellular location">
    <subcellularLocation>
        <location evidence="1">Cell membrane</location>
        <topology evidence="1">Multi-pass membrane protein</topology>
    </subcellularLocation>
</comment>
<dbReference type="Proteomes" id="UP000195918">
    <property type="component" value="Unassembled WGS sequence"/>
</dbReference>
<dbReference type="InterPro" id="IPR000060">
    <property type="entry name" value="BCCT_transptr"/>
</dbReference>
<keyword evidence="3" id="KW-0813">Transport</keyword>
<keyword evidence="4" id="KW-1003">Cell membrane</keyword>
<keyword evidence="5 8" id="KW-0812">Transmembrane</keyword>
<feature type="transmembrane region" description="Helical" evidence="8">
    <location>
        <begin position="151"/>
        <end position="172"/>
    </location>
</feature>
<keyword evidence="10" id="KW-1185">Reference proteome</keyword>
<dbReference type="AlphaFoldDB" id="A0A1X6WS12"/>
<feature type="transmembrane region" description="Helical" evidence="8">
    <location>
        <begin position="33"/>
        <end position="53"/>
    </location>
</feature>
<organism evidence="9 10">
    <name type="scientific">Vagococcus fluvialis bH819</name>
    <dbReference type="NCBI Taxonomy" id="1255619"/>
    <lineage>
        <taxon>Bacteria</taxon>
        <taxon>Bacillati</taxon>
        <taxon>Bacillota</taxon>
        <taxon>Bacilli</taxon>
        <taxon>Lactobacillales</taxon>
        <taxon>Enterococcaceae</taxon>
        <taxon>Vagococcus</taxon>
    </lineage>
</organism>
<dbReference type="PANTHER" id="PTHR30047">
    <property type="entry name" value="HIGH-AFFINITY CHOLINE TRANSPORT PROTEIN-RELATED"/>
    <property type="match status" value="1"/>
</dbReference>
<evidence type="ECO:0000256" key="4">
    <source>
        <dbReference type="ARBA" id="ARBA00022475"/>
    </source>
</evidence>